<dbReference type="EMBL" id="JBEAFC010000011">
    <property type="protein sequence ID" value="KAL1536166.1"/>
    <property type="molecule type" value="Genomic_DNA"/>
</dbReference>
<dbReference type="Proteomes" id="UP001567538">
    <property type="component" value="Unassembled WGS sequence"/>
</dbReference>
<dbReference type="InterPro" id="IPR011992">
    <property type="entry name" value="EF-hand-dom_pair"/>
</dbReference>
<evidence type="ECO:0000256" key="3">
    <source>
        <dbReference type="ARBA" id="ARBA00022833"/>
    </source>
</evidence>
<evidence type="ECO:0000256" key="4">
    <source>
        <dbReference type="ARBA" id="ARBA00022837"/>
    </source>
</evidence>
<dbReference type="GO" id="GO:0008270">
    <property type="term" value="F:zinc ion binding"/>
    <property type="evidence" value="ECO:0007669"/>
    <property type="project" value="UniProtKB-KW"/>
</dbReference>
<name>A0ABD1FWG6_SALDI</name>
<proteinExistence type="predicted"/>
<dbReference type="Gene3D" id="3.30.60.90">
    <property type="match status" value="1"/>
</dbReference>
<dbReference type="InterPro" id="IPR043145">
    <property type="entry name" value="Znf_ZZ_sf"/>
</dbReference>
<reference evidence="6 7" key="1">
    <citation type="submission" date="2024-06" db="EMBL/GenBank/DDBJ databases">
        <title>A chromosome level genome sequence of Diviner's sage (Salvia divinorum).</title>
        <authorList>
            <person name="Ford S.A."/>
            <person name="Ro D.-K."/>
            <person name="Ness R.W."/>
            <person name="Phillips M.A."/>
        </authorList>
    </citation>
    <scope>NUCLEOTIDE SEQUENCE [LARGE SCALE GENOMIC DNA]</scope>
    <source>
        <strain evidence="6">SAF-2024a</strain>
        <tissue evidence="6">Leaf</tissue>
    </source>
</reference>
<evidence type="ECO:0000256" key="1">
    <source>
        <dbReference type="ARBA" id="ARBA00022723"/>
    </source>
</evidence>
<dbReference type="SUPFAM" id="SSF47473">
    <property type="entry name" value="EF-hand"/>
    <property type="match status" value="1"/>
</dbReference>
<dbReference type="AlphaFoldDB" id="A0ABD1FWG6"/>
<protein>
    <recommendedName>
        <fullName evidence="5">EF-hand domain-containing protein</fullName>
    </recommendedName>
</protein>
<dbReference type="InterPro" id="IPR018247">
    <property type="entry name" value="EF_Hand_1_Ca_BS"/>
</dbReference>
<dbReference type="SUPFAM" id="SSF57850">
    <property type="entry name" value="RING/U-box"/>
    <property type="match status" value="1"/>
</dbReference>
<accession>A0ABD1FWG6</accession>
<organism evidence="6 7">
    <name type="scientific">Salvia divinorum</name>
    <name type="common">Maria pastora</name>
    <name type="synonym">Diviner's sage</name>
    <dbReference type="NCBI Taxonomy" id="28513"/>
    <lineage>
        <taxon>Eukaryota</taxon>
        <taxon>Viridiplantae</taxon>
        <taxon>Streptophyta</taxon>
        <taxon>Embryophyta</taxon>
        <taxon>Tracheophyta</taxon>
        <taxon>Spermatophyta</taxon>
        <taxon>Magnoliopsida</taxon>
        <taxon>eudicotyledons</taxon>
        <taxon>Gunneridae</taxon>
        <taxon>Pentapetalae</taxon>
        <taxon>asterids</taxon>
        <taxon>lamiids</taxon>
        <taxon>Lamiales</taxon>
        <taxon>Lamiaceae</taxon>
        <taxon>Nepetoideae</taxon>
        <taxon>Mentheae</taxon>
        <taxon>Salviinae</taxon>
        <taxon>Salvia</taxon>
        <taxon>Salvia subgen. Calosphace</taxon>
    </lineage>
</organism>
<dbReference type="InterPro" id="IPR002048">
    <property type="entry name" value="EF_hand_dom"/>
</dbReference>
<evidence type="ECO:0000256" key="2">
    <source>
        <dbReference type="ARBA" id="ARBA00022771"/>
    </source>
</evidence>
<keyword evidence="2" id="KW-0863">Zinc-finger</keyword>
<keyword evidence="7" id="KW-1185">Reference proteome</keyword>
<feature type="domain" description="EF-hand" evidence="5">
    <location>
        <begin position="49"/>
        <end position="84"/>
    </location>
</feature>
<evidence type="ECO:0000313" key="6">
    <source>
        <dbReference type="EMBL" id="KAL1536166.1"/>
    </source>
</evidence>
<gene>
    <name evidence="6" type="ORF">AAHA92_28857</name>
</gene>
<evidence type="ECO:0000313" key="7">
    <source>
        <dbReference type="Proteomes" id="UP001567538"/>
    </source>
</evidence>
<comment type="caution">
    <text evidence="6">The sequence shown here is derived from an EMBL/GenBank/DDBJ whole genome shotgun (WGS) entry which is preliminary data.</text>
</comment>
<keyword evidence="3" id="KW-0862">Zinc</keyword>
<keyword evidence="1" id="KW-0479">Metal-binding</keyword>
<keyword evidence="4" id="KW-0106">Calcium</keyword>
<evidence type="ECO:0000259" key="5">
    <source>
        <dbReference type="PROSITE" id="PS50222"/>
    </source>
</evidence>
<dbReference type="PROSITE" id="PS50222">
    <property type="entry name" value="EF_HAND_2"/>
    <property type="match status" value="1"/>
</dbReference>
<sequence length="318" mass="35391">MADGNRRIAIGLYERAGQSEKTQASEFYEKLRSKRDGKIRVADFKRGVESALSNDKVFKELDFDRDGFLDFVDVLLLFYHSVKKAIAILRCGGCSILIFGTAYSCFECFFNSADRRFALCSDCYDTGNFPHRHPLTSSSSSSTLLRDQALLIKFSDLISTHPSTTPPKEELKKMWEEAKFQVGAASPAVEGMADNYFKSMGSNNCVDIKKFSSTLTKQQEEFLTPTPDSDHATNYMKNALAMKFRQTPNTETAYHTASPSTPQTYYANHPIPIPSSYSPNLHTSSNGTISALRAATNIFKIVEMALTIASLSSMCTIM</sequence>
<dbReference type="PROSITE" id="PS00018">
    <property type="entry name" value="EF_HAND_1"/>
    <property type="match status" value="1"/>
</dbReference>